<evidence type="ECO:0000313" key="4">
    <source>
        <dbReference type="EMBL" id="BBG28224.1"/>
    </source>
</evidence>
<dbReference type="EMBL" id="AP018930">
    <property type="protein sequence ID" value="BBG28224.1"/>
    <property type="molecule type" value="Genomic_DNA"/>
</dbReference>
<accession>A0A510E6T6</accession>
<evidence type="ECO:0000256" key="1">
    <source>
        <dbReference type="ARBA" id="ARBA00006611"/>
    </source>
</evidence>
<dbReference type="InterPro" id="IPR027417">
    <property type="entry name" value="P-loop_NTPase"/>
</dbReference>
<dbReference type="CDD" id="cd01130">
    <property type="entry name" value="VirB11-like_ATPase"/>
    <property type="match status" value="1"/>
</dbReference>
<dbReference type="GO" id="GO:0016887">
    <property type="term" value="F:ATP hydrolysis activity"/>
    <property type="evidence" value="ECO:0007669"/>
    <property type="project" value="InterPro"/>
</dbReference>
<dbReference type="AlphaFoldDB" id="A0A510E6T6"/>
<comment type="similarity">
    <text evidence="1">Belongs to the GSP E family.</text>
</comment>
<dbReference type="PANTHER" id="PTHR30486">
    <property type="entry name" value="TWITCHING MOTILITY PROTEIN PILT"/>
    <property type="match status" value="1"/>
</dbReference>
<dbReference type="Proteomes" id="UP000322983">
    <property type="component" value="Chromosome"/>
</dbReference>
<dbReference type="Proteomes" id="UP000325030">
    <property type="component" value="Chromosome"/>
</dbReference>
<dbReference type="InterPro" id="IPR001482">
    <property type="entry name" value="T2SS/T4SS_dom"/>
</dbReference>
<reference evidence="6" key="1">
    <citation type="submission" date="2018-09" db="EMBL/GenBank/DDBJ databases">
        <title>Complete Genome Sequencing of Sulfolobus sp. JCM 16834.</title>
        <authorList>
            <person name="Kato S."/>
            <person name="Itoh T."/>
            <person name="Ohkuma M."/>
        </authorList>
    </citation>
    <scope>NUCLEOTIDE SEQUENCE [LARGE SCALE GENOMIC DNA]</scope>
    <source>
        <strain evidence="6">IC-007</strain>
    </source>
</reference>
<proteinExistence type="inferred from homology"/>
<dbReference type="KEGG" id="step:IC006_2766"/>
<dbReference type="Gene3D" id="3.40.50.300">
    <property type="entry name" value="P-loop containing nucleotide triphosphate hydrolases"/>
    <property type="match status" value="1"/>
</dbReference>
<sequence>MPKLPAINLKTKDSKPKTEHSISIKDLPVTLYPVSVTSQDITEVISDYDIDLKTIIPEKVRNTLTENNIEFNVVNPHVFITYDKEKGIYKYNLFEPPIDQSTFSLYMQIIEEIERELLTKSVDINIGKVLVDLDTKRKDLGIIGGQKGTLYQLSTRANVALYYLLRNMFGYNVLTSLIADSEVEDISYSGLNLPVYVYHRSFEYVPTNVVFTKEMKILDYAIDGNELSDQIVLRLLSLTGRTISIADPIADGMLPKGDRIAATFRNEVSARGSSFVIRRFADKPITILDLINSGVLSADAAAYLWYAIDMKMSFMVIGVTGAGKTTVLGSLLNLVKESMKIVSIEDIPEIRIANDNWVQLYSRSAYGGTGKEISLMDLLKLSLRYRPDLIVVGEIRGQEAYVLFQAISTGHGGATTFHAYDTASAIKRLMNNPLNIPQEWISMMNIVVNVRRLPVFVGDKVVLRRRAVGIDEIVSPNDYRRVVSWEPRSDVHLLELDSAKVLRSRIEEMGRSLDEAKTEIEKRSMYLKLLASAKPVVQSPESYREVKKYIIKYSIRPDESIREVQAMSNLKVAPQLRR</sequence>
<evidence type="ECO:0000313" key="3">
    <source>
        <dbReference type="EMBL" id="BBG25430.1"/>
    </source>
</evidence>
<name>A0A510E6T6_9CREN</name>
<dbReference type="Pfam" id="PF00437">
    <property type="entry name" value="T2SSE"/>
    <property type="match status" value="1"/>
</dbReference>
<organism evidence="4 6">
    <name type="scientific">Sulfuracidifex tepidarius</name>
    <dbReference type="NCBI Taxonomy" id="1294262"/>
    <lineage>
        <taxon>Archaea</taxon>
        <taxon>Thermoproteota</taxon>
        <taxon>Thermoprotei</taxon>
        <taxon>Sulfolobales</taxon>
        <taxon>Sulfolobaceae</taxon>
        <taxon>Sulfuracidifex</taxon>
    </lineage>
</organism>
<dbReference type="PANTHER" id="PTHR30486:SF6">
    <property type="entry name" value="TYPE IV PILUS RETRACTATION ATPASE PILT"/>
    <property type="match status" value="1"/>
</dbReference>
<protein>
    <recommendedName>
        <fullName evidence="2">Bacterial type II secretion system protein E domain-containing protein</fullName>
    </recommendedName>
</protein>
<reference evidence="4 5" key="2">
    <citation type="journal article" date="2020" name="Int. J. Syst. Evol. Microbiol.">
        <title>Sulfuracidifex tepidarius gen. nov., sp. nov. and transfer of Sulfolobus metallicus Huber and Stetter 1992 to the genus Sulfuracidifex as Sulfuracidifex metallicus comb. nov.</title>
        <authorList>
            <person name="Itoh T."/>
            <person name="Miura T."/>
            <person name="Sakai H.D."/>
            <person name="Kato S."/>
            <person name="Ohkuma M."/>
            <person name="Takashina T."/>
        </authorList>
    </citation>
    <scope>NUCLEOTIDE SEQUENCE</scope>
    <source>
        <strain evidence="3 5">IC-006</strain>
        <strain evidence="4">IC-007</strain>
    </source>
</reference>
<keyword evidence="5" id="KW-1185">Reference proteome</keyword>
<evidence type="ECO:0000313" key="5">
    <source>
        <dbReference type="Proteomes" id="UP000322983"/>
    </source>
</evidence>
<dbReference type="STRING" id="1294262.GCA_001316085_00716"/>
<accession>A0A510DZQ4</accession>
<gene>
    <name evidence="3" type="ORF">IC006_2766</name>
    <name evidence="4" type="ORF">IC007_2780</name>
</gene>
<dbReference type="SUPFAM" id="SSF52540">
    <property type="entry name" value="P-loop containing nucleoside triphosphate hydrolases"/>
    <property type="match status" value="1"/>
</dbReference>
<evidence type="ECO:0000313" key="6">
    <source>
        <dbReference type="Proteomes" id="UP000325030"/>
    </source>
</evidence>
<dbReference type="Gene3D" id="3.30.450.380">
    <property type="match status" value="1"/>
</dbReference>
<feature type="domain" description="Bacterial type II secretion system protein E" evidence="2">
    <location>
        <begin position="234"/>
        <end position="431"/>
    </location>
</feature>
<dbReference type="RefSeq" id="WP_084739622.1">
    <property type="nucleotide sequence ID" value="NZ_AP018929.1"/>
</dbReference>
<evidence type="ECO:0000259" key="2">
    <source>
        <dbReference type="Pfam" id="PF00437"/>
    </source>
</evidence>
<dbReference type="InterPro" id="IPR050921">
    <property type="entry name" value="T4SS_GSP_E_ATPase"/>
</dbReference>
<dbReference type="EMBL" id="AP018929">
    <property type="protein sequence ID" value="BBG25430.1"/>
    <property type="molecule type" value="Genomic_DNA"/>
</dbReference>
<dbReference type="OrthoDB" id="33500at2157"/>
<dbReference type="GeneID" id="41719050"/>